<feature type="transmembrane region" description="Helical" evidence="1">
    <location>
        <begin position="80"/>
        <end position="102"/>
    </location>
</feature>
<proteinExistence type="predicted"/>
<evidence type="ECO:0000256" key="1">
    <source>
        <dbReference type="SAM" id="Phobius"/>
    </source>
</evidence>
<dbReference type="RefSeq" id="WP_110173034.1">
    <property type="nucleotide sequence ID" value="NZ_CP015136.1"/>
</dbReference>
<keyword evidence="1" id="KW-0472">Membrane</keyword>
<feature type="transmembrane region" description="Helical" evidence="1">
    <location>
        <begin position="251"/>
        <end position="269"/>
    </location>
</feature>
<feature type="transmembrane region" description="Helical" evidence="1">
    <location>
        <begin position="123"/>
        <end position="151"/>
    </location>
</feature>
<feature type="transmembrane region" description="Helical" evidence="1">
    <location>
        <begin position="163"/>
        <end position="184"/>
    </location>
</feature>
<sequence>MPIHDQSYRRYSGEKRPVRSAWTVIARAGLMSFLSRRAFLGLLIVAWIPFVVRASQLFLASNFSQAATFLAPSAQTFRDFLGQQSIFVFLITVYVGAGLIANDRRANALQLYLSKPVTRAEYILGKMTVLATFLLGITWLPAILLLIFQIAFSGSFSFLKANASLIASVTLYCLLTVIVITFGMTALSSLSRSSRFVGILFAGVLIFSDAMFNALRFITGSSAISWVSIQASLDQVGDVIFRQVPRHQTPATVSFLVLLAVIVISASVLERRVRGVEVVA</sequence>
<accession>A0A143PTK2</accession>
<dbReference type="STRING" id="1855912.LuPra_04743"/>
<protein>
    <submittedName>
        <fullName evidence="2">ABC-type transport system involved in multi-copper enzyme maturation, permease component</fullName>
    </submittedName>
</protein>
<dbReference type="AlphaFoldDB" id="A0A143PTK2"/>
<dbReference type="GO" id="GO:0140359">
    <property type="term" value="F:ABC-type transporter activity"/>
    <property type="evidence" value="ECO:0007669"/>
    <property type="project" value="InterPro"/>
</dbReference>
<reference evidence="3" key="2">
    <citation type="submission" date="2016-04" db="EMBL/GenBank/DDBJ databases">
        <title>First Complete Genome Sequence of a Subdivision 6 Acidobacterium.</title>
        <authorList>
            <person name="Huang S."/>
            <person name="Vieira S."/>
            <person name="Bunk B."/>
            <person name="Riedel T."/>
            <person name="Sproeer C."/>
            <person name="Overmann J."/>
        </authorList>
    </citation>
    <scope>NUCLEOTIDE SEQUENCE [LARGE SCALE GENOMIC DNA]</scope>
    <source>
        <strain evidence="3">DSM 100886 HEG_-6_39</strain>
    </source>
</reference>
<evidence type="ECO:0000313" key="2">
    <source>
        <dbReference type="EMBL" id="AMY11493.1"/>
    </source>
</evidence>
<reference evidence="2 3" key="1">
    <citation type="journal article" date="2016" name="Genome Announc.">
        <title>First Complete Genome Sequence of a Subdivision 6 Acidobacterium Strain.</title>
        <authorList>
            <person name="Huang S."/>
            <person name="Vieira S."/>
            <person name="Bunk B."/>
            <person name="Riedel T."/>
            <person name="Sproer C."/>
            <person name="Overmann J."/>
        </authorList>
    </citation>
    <scope>NUCLEOTIDE SEQUENCE [LARGE SCALE GENOMIC DNA]</scope>
    <source>
        <strain evidence="3">DSM 100886 HEG_-6_39</strain>
    </source>
</reference>
<feature type="transmembrane region" description="Helical" evidence="1">
    <location>
        <begin position="196"/>
        <end position="218"/>
    </location>
</feature>
<dbReference type="OrthoDB" id="109524at2"/>
<keyword evidence="3" id="KW-1185">Reference proteome</keyword>
<dbReference type="Pfam" id="PF12679">
    <property type="entry name" value="ABC2_membrane_2"/>
    <property type="match status" value="1"/>
</dbReference>
<feature type="transmembrane region" description="Helical" evidence="1">
    <location>
        <begin position="39"/>
        <end position="60"/>
    </location>
</feature>
<keyword evidence="1" id="KW-0812">Transmembrane</keyword>
<dbReference type="Proteomes" id="UP000076079">
    <property type="component" value="Chromosome"/>
</dbReference>
<dbReference type="GO" id="GO:0005886">
    <property type="term" value="C:plasma membrane"/>
    <property type="evidence" value="ECO:0007669"/>
    <property type="project" value="UniProtKB-SubCell"/>
</dbReference>
<dbReference type="EMBL" id="CP015136">
    <property type="protein sequence ID" value="AMY11493.1"/>
    <property type="molecule type" value="Genomic_DNA"/>
</dbReference>
<keyword evidence="1" id="KW-1133">Transmembrane helix</keyword>
<gene>
    <name evidence="2" type="ORF">LuPra_04743</name>
</gene>
<dbReference type="KEGG" id="abac:LuPra_04743"/>
<evidence type="ECO:0000313" key="3">
    <source>
        <dbReference type="Proteomes" id="UP000076079"/>
    </source>
</evidence>
<organism evidence="2 3">
    <name type="scientific">Luteitalea pratensis</name>
    <dbReference type="NCBI Taxonomy" id="1855912"/>
    <lineage>
        <taxon>Bacteria</taxon>
        <taxon>Pseudomonadati</taxon>
        <taxon>Acidobacteriota</taxon>
        <taxon>Vicinamibacteria</taxon>
        <taxon>Vicinamibacterales</taxon>
        <taxon>Vicinamibacteraceae</taxon>
        <taxon>Luteitalea</taxon>
    </lineage>
</organism>
<name>A0A143PTK2_LUTPR</name>